<evidence type="ECO:0000256" key="2">
    <source>
        <dbReference type="ARBA" id="ARBA00022679"/>
    </source>
</evidence>
<dbReference type="NCBIfam" id="TIGR01315">
    <property type="entry name" value="5C_CHO_kinase"/>
    <property type="match status" value="1"/>
</dbReference>
<name>A0AAV4D7C5_9GAST</name>
<keyword evidence="3 6" id="KW-0418">Kinase</keyword>
<dbReference type="InterPro" id="IPR018484">
    <property type="entry name" value="FGGY_N"/>
</dbReference>
<dbReference type="Gene3D" id="3.30.420.40">
    <property type="match status" value="2"/>
</dbReference>
<dbReference type="Pfam" id="PF00370">
    <property type="entry name" value="FGGY_N"/>
    <property type="match status" value="1"/>
</dbReference>
<dbReference type="SUPFAM" id="SSF53067">
    <property type="entry name" value="Actin-like ATPase domain"/>
    <property type="match status" value="2"/>
</dbReference>
<dbReference type="GO" id="GO:0019321">
    <property type="term" value="P:pentose metabolic process"/>
    <property type="evidence" value="ECO:0007669"/>
    <property type="project" value="TreeGrafter"/>
</dbReference>
<dbReference type="InterPro" id="IPR006003">
    <property type="entry name" value="FGGY_RbtK-like"/>
</dbReference>
<evidence type="ECO:0000313" key="7">
    <source>
        <dbReference type="Proteomes" id="UP000735302"/>
    </source>
</evidence>
<dbReference type="EMBL" id="BLXT01007556">
    <property type="protein sequence ID" value="GFO39953.1"/>
    <property type="molecule type" value="Genomic_DNA"/>
</dbReference>
<dbReference type="AlphaFoldDB" id="A0AAV4D7C5"/>
<comment type="similarity">
    <text evidence="1">Belongs to the FGGY kinase family.</text>
</comment>
<sequence length="400" mass="43524">MWMDHRAKQEVGVINSTKHKVLESVGGIMSVEMQPPKLMWIKQNLPDTWKRAKHFFDLPDFLSWRATNSLVRNMCSVVGKWSYLATSVTQMGWDKSFFHLVGLEDLACDDFFKIGHEVQTPGSPCGSGLSHEAALELGLLGGTPVGASLIDAHAGALGCLGCCPADLKQLPRLENRLVLIAGTSTCHIVCSQQPVSVPGVWGPYLSVVVPGMWSNEGGQSSSGNLLDFVTSGHAAFADVKKKATERGIHMFVYLNEHINKMATKLNKPASCLTENLHIWPDFHGNRSPVADPDLCGMVSGLRLSATEDDLALLYLATIQALAYSTSHIVSEMEKYGHKIDVLYMCGGLSKNDLYVQTHADVLDRPMILPDVQDPVMLGAAMLGACASGAWESLMVTFLLN</sequence>
<reference evidence="6 7" key="1">
    <citation type="journal article" date="2021" name="Elife">
        <title>Chloroplast acquisition without the gene transfer in kleptoplastic sea slugs, Plakobranchus ocellatus.</title>
        <authorList>
            <person name="Maeda T."/>
            <person name="Takahashi S."/>
            <person name="Yoshida T."/>
            <person name="Shimamura S."/>
            <person name="Takaki Y."/>
            <person name="Nagai Y."/>
            <person name="Toyoda A."/>
            <person name="Suzuki Y."/>
            <person name="Arimoto A."/>
            <person name="Ishii H."/>
            <person name="Satoh N."/>
            <person name="Nishiyama T."/>
            <person name="Hasebe M."/>
            <person name="Maruyama T."/>
            <person name="Minagawa J."/>
            <person name="Obokata J."/>
            <person name="Shigenobu S."/>
        </authorList>
    </citation>
    <scope>NUCLEOTIDE SEQUENCE [LARGE SCALE GENOMIC DNA]</scope>
</reference>
<evidence type="ECO:0000259" key="4">
    <source>
        <dbReference type="Pfam" id="PF00370"/>
    </source>
</evidence>
<keyword evidence="7" id="KW-1185">Reference proteome</keyword>
<feature type="domain" description="Carbohydrate kinase FGGY C-terminal" evidence="5">
    <location>
        <begin position="178"/>
        <end position="386"/>
    </location>
</feature>
<proteinExistence type="inferred from homology"/>
<dbReference type="Proteomes" id="UP000735302">
    <property type="component" value="Unassembled WGS sequence"/>
</dbReference>
<dbReference type="InterPro" id="IPR018485">
    <property type="entry name" value="FGGY_C"/>
</dbReference>
<feature type="domain" description="Carbohydrate kinase FGGY N-terminal" evidence="4">
    <location>
        <begin position="1"/>
        <end position="158"/>
    </location>
</feature>
<dbReference type="Pfam" id="PF02782">
    <property type="entry name" value="FGGY_C"/>
    <property type="match status" value="1"/>
</dbReference>
<comment type="caution">
    <text evidence="6">The sequence shown here is derived from an EMBL/GenBank/DDBJ whole genome shotgun (WGS) entry which is preliminary data.</text>
</comment>
<evidence type="ECO:0000256" key="3">
    <source>
        <dbReference type="ARBA" id="ARBA00022777"/>
    </source>
</evidence>
<evidence type="ECO:0000313" key="6">
    <source>
        <dbReference type="EMBL" id="GFO39953.1"/>
    </source>
</evidence>
<keyword evidence="2" id="KW-0808">Transferase</keyword>
<dbReference type="PANTHER" id="PTHR43435:SF4">
    <property type="entry name" value="FGGY CARBOHYDRATE KINASE DOMAIN-CONTAINING PROTEIN"/>
    <property type="match status" value="1"/>
</dbReference>
<gene>
    <name evidence="6" type="ORF">PoB_006645800</name>
</gene>
<dbReference type="GO" id="GO:0005737">
    <property type="term" value="C:cytoplasm"/>
    <property type="evidence" value="ECO:0007669"/>
    <property type="project" value="TreeGrafter"/>
</dbReference>
<evidence type="ECO:0000256" key="1">
    <source>
        <dbReference type="ARBA" id="ARBA00009156"/>
    </source>
</evidence>
<dbReference type="InterPro" id="IPR043129">
    <property type="entry name" value="ATPase_NBD"/>
</dbReference>
<dbReference type="GO" id="GO:0019150">
    <property type="term" value="F:D-ribulokinase activity"/>
    <property type="evidence" value="ECO:0007669"/>
    <property type="project" value="TreeGrafter"/>
</dbReference>
<accession>A0AAV4D7C5</accession>
<dbReference type="CDD" id="cd07782">
    <property type="entry name" value="ASKHA_NBD_FGGY_D-RBK"/>
    <property type="match status" value="1"/>
</dbReference>
<protein>
    <submittedName>
        <fullName evidence="6">Fggy carbohydrate kinase domain-containing protein</fullName>
    </submittedName>
</protein>
<dbReference type="PANTHER" id="PTHR43435">
    <property type="entry name" value="RIBULOKINASE"/>
    <property type="match status" value="1"/>
</dbReference>
<organism evidence="6 7">
    <name type="scientific">Plakobranchus ocellatus</name>
    <dbReference type="NCBI Taxonomy" id="259542"/>
    <lineage>
        <taxon>Eukaryota</taxon>
        <taxon>Metazoa</taxon>
        <taxon>Spiralia</taxon>
        <taxon>Lophotrochozoa</taxon>
        <taxon>Mollusca</taxon>
        <taxon>Gastropoda</taxon>
        <taxon>Heterobranchia</taxon>
        <taxon>Euthyneura</taxon>
        <taxon>Panpulmonata</taxon>
        <taxon>Sacoglossa</taxon>
        <taxon>Placobranchoidea</taxon>
        <taxon>Plakobranchidae</taxon>
        <taxon>Plakobranchus</taxon>
    </lineage>
</organism>
<evidence type="ECO:0000259" key="5">
    <source>
        <dbReference type="Pfam" id="PF02782"/>
    </source>
</evidence>